<evidence type="ECO:0000256" key="1">
    <source>
        <dbReference type="ARBA" id="ARBA00000402"/>
    </source>
</evidence>
<protein>
    <recommendedName>
        <fullName evidence="4">ribonuclease Z</fullName>
        <ecNumber evidence="4">3.1.26.11</ecNumber>
    </recommendedName>
</protein>
<evidence type="ECO:0000256" key="6">
    <source>
        <dbReference type="ARBA" id="ARBA00022722"/>
    </source>
</evidence>
<evidence type="ECO:0000256" key="9">
    <source>
        <dbReference type="ARBA" id="ARBA00022801"/>
    </source>
</evidence>
<dbReference type="InterPro" id="IPR047151">
    <property type="entry name" value="RNZ2-like"/>
</dbReference>
<keyword evidence="5" id="KW-0819">tRNA processing</keyword>
<keyword evidence="7" id="KW-0479">Metal-binding</keyword>
<feature type="compositionally biased region" description="Pro residues" evidence="11">
    <location>
        <begin position="532"/>
        <end position="542"/>
    </location>
</feature>
<organism evidence="12 13">
    <name type="scientific">Tetraparma gracilis</name>
    <dbReference type="NCBI Taxonomy" id="2962635"/>
    <lineage>
        <taxon>Eukaryota</taxon>
        <taxon>Sar</taxon>
        <taxon>Stramenopiles</taxon>
        <taxon>Ochrophyta</taxon>
        <taxon>Bolidophyceae</taxon>
        <taxon>Parmales</taxon>
        <taxon>Triparmaceae</taxon>
        <taxon>Tetraparma</taxon>
    </lineage>
</organism>
<name>A0ABQ6N672_9STRA</name>
<evidence type="ECO:0000313" key="12">
    <source>
        <dbReference type="EMBL" id="GMI40600.1"/>
    </source>
</evidence>
<evidence type="ECO:0000256" key="11">
    <source>
        <dbReference type="SAM" id="MobiDB-lite"/>
    </source>
</evidence>
<evidence type="ECO:0000256" key="5">
    <source>
        <dbReference type="ARBA" id="ARBA00022694"/>
    </source>
</evidence>
<comment type="cofactor">
    <cofactor evidence="2">
        <name>Zn(2+)</name>
        <dbReference type="ChEBI" id="CHEBI:29105"/>
    </cofactor>
</comment>
<keyword evidence="10" id="KW-0862">Zinc</keyword>
<feature type="compositionally biased region" description="Basic and acidic residues" evidence="11">
    <location>
        <begin position="890"/>
        <end position="899"/>
    </location>
</feature>
<feature type="region of interest" description="Disordered" evidence="11">
    <location>
        <begin position="522"/>
        <end position="542"/>
    </location>
</feature>
<keyword evidence="9" id="KW-0378">Hydrolase</keyword>
<evidence type="ECO:0000256" key="3">
    <source>
        <dbReference type="ARBA" id="ARBA00007823"/>
    </source>
</evidence>
<dbReference type="EMBL" id="BRYB01002167">
    <property type="protein sequence ID" value="GMI40600.1"/>
    <property type="molecule type" value="Genomic_DNA"/>
</dbReference>
<sequence length="941" mass="99670">MTSFVTFLAPSPPPLRPSALPPSSLLSFLLSSHAAPPILLTPPSASTHSILVNPCDGSQRLFLQTKNKMRSVHCVATTQTQSSLHAYPGLGGIVGAVLTNSGNLPDAQARSSKVNPSLQSLSLLTYGPLSSPRDPLTVRSPMLDFIRKAGPFCQRQGFRWFPNTGLKTGEARGVAPTSTGVAGGGAVVSCETPASPAAPQDKPPLFGFDVFPQYTGSLAEPEDSAAQTVDSHPGDFTGFVPIVSYPGSGGGGAPAPPTKRAKTESGGTEGEGPLSSPSTSYIFLTSPALPRKFSPKKAAALGVPKGPLYGKLHNGGSVTLEGGQVVTPDMCVEGSERDSMGVACAVLNVVDGAEIGTPEEVWRSVEYQAFVKSFPTTTQHIVANPYRSVLAEHRTRAGKEGLGGGSLWLDSLVCTTKLGRVAPDIYANPDNIYDEALSDPAFRDLLEKDAAAYAAGEGTSATKGLEYQLLPKVKQGFVSRSAQMEQSRFKSSTNKMRDTYHLSDEALVSINEELDAFDAEAGVDNSSTAALSPPPPATPAPPPAPIGKFGVKDTDEAEILFLGTGSSLPSKARNVSAIYVSTQHEGKTAGMLLDCGEGTTGQLASVFQNNMEERFRGTRAIWISHPHADHHLGLLEFLFERAKFMKMAGGGGGGGGDERLMLIAPNCILSWVKFFVDQYEPAIRDTYLGVSCNDLLPHCDPDEYEHPDWLKKHLGIAAISNVKVLHCQDSFALSVTFPPKSSTSWGKVLYSGDCRPSEALVKHSGGDADVVIHEATFEDEMSAEAVAKKHSTISEALRIGGRCGGAGSLTVLTHFSQRYPKFLELPERAEEGGKGGGGGVVVAWDFMRVTPSNAKRAAKLSYSGLLNRYFPPEEEGGEGEGEEGEEEDDPSARDREVVVKKKKKKKGGGGGAEGEEELVKVVDAGEFMNTPGAFAQEVVKH</sequence>
<dbReference type="PANTHER" id="PTHR12553">
    <property type="entry name" value="ZINC PHOSPHODIESTERASE ELAC PROTEIN 2"/>
    <property type="match status" value="1"/>
</dbReference>
<evidence type="ECO:0000256" key="2">
    <source>
        <dbReference type="ARBA" id="ARBA00001947"/>
    </source>
</evidence>
<keyword evidence="6" id="KW-0540">Nuclease</keyword>
<dbReference type="InterPro" id="IPR036866">
    <property type="entry name" value="RibonucZ/Hydroxyglut_hydro"/>
</dbReference>
<feature type="compositionally biased region" description="Acidic residues" evidence="11">
    <location>
        <begin position="872"/>
        <end position="889"/>
    </location>
</feature>
<keyword evidence="13" id="KW-1185">Reference proteome</keyword>
<proteinExistence type="inferred from homology"/>
<evidence type="ECO:0000313" key="13">
    <source>
        <dbReference type="Proteomes" id="UP001165060"/>
    </source>
</evidence>
<evidence type="ECO:0000256" key="7">
    <source>
        <dbReference type="ARBA" id="ARBA00022723"/>
    </source>
</evidence>
<dbReference type="Pfam" id="PF23023">
    <property type="entry name" value="Anti-Pycsar_Apyc1"/>
    <property type="match status" value="1"/>
</dbReference>
<accession>A0ABQ6N672</accession>
<feature type="region of interest" description="Disordered" evidence="11">
    <location>
        <begin position="247"/>
        <end position="278"/>
    </location>
</feature>
<evidence type="ECO:0000256" key="10">
    <source>
        <dbReference type="ARBA" id="ARBA00022833"/>
    </source>
</evidence>
<keyword evidence="8" id="KW-0255">Endonuclease</keyword>
<dbReference type="Proteomes" id="UP001165060">
    <property type="component" value="Unassembled WGS sequence"/>
</dbReference>
<gene>
    <name evidence="12" type="ORF">TeGR_g10434</name>
</gene>
<comment type="catalytic activity">
    <reaction evidence="1">
        <text>Endonucleolytic cleavage of RNA, removing extra 3' nucleotides from tRNA precursor, generating 3' termini of tRNAs. A 3'-hydroxy group is left at the tRNA terminus and a 5'-phosphoryl group is left at the trailer molecule.</text>
        <dbReference type="EC" id="3.1.26.11"/>
    </reaction>
</comment>
<reference evidence="12 13" key="1">
    <citation type="journal article" date="2023" name="Commun. Biol.">
        <title>Genome analysis of Parmales, the sister group of diatoms, reveals the evolutionary specialization of diatoms from phago-mixotrophs to photoautotrophs.</title>
        <authorList>
            <person name="Ban H."/>
            <person name="Sato S."/>
            <person name="Yoshikawa S."/>
            <person name="Yamada K."/>
            <person name="Nakamura Y."/>
            <person name="Ichinomiya M."/>
            <person name="Sato N."/>
            <person name="Blanc-Mathieu R."/>
            <person name="Endo H."/>
            <person name="Kuwata A."/>
            <person name="Ogata H."/>
        </authorList>
    </citation>
    <scope>NUCLEOTIDE SEQUENCE [LARGE SCALE GENOMIC DNA]</scope>
</reference>
<dbReference type="CDD" id="cd07718">
    <property type="entry name" value="RNaseZ_ELAC1_ELAC2-C-term-like_MBL-fold"/>
    <property type="match status" value="1"/>
</dbReference>
<comment type="similarity">
    <text evidence="3">Belongs to the RNase Z family.</text>
</comment>
<comment type="caution">
    <text evidence="12">The sequence shown here is derived from an EMBL/GenBank/DDBJ whole genome shotgun (WGS) entry which is preliminary data.</text>
</comment>
<dbReference type="SUPFAM" id="SSF56281">
    <property type="entry name" value="Metallo-hydrolase/oxidoreductase"/>
    <property type="match status" value="2"/>
</dbReference>
<evidence type="ECO:0000256" key="4">
    <source>
        <dbReference type="ARBA" id="ARBA00012477"/>
    </source>
</evidence>
<dbReference type="PANTHER" id="PTHR12553:SF49">
    <property type="entry name" value="ZINC PHOSPHODIESTERASE ELAC PROTEIN 2"/>
    <property type="match status" value="1"/>
</dbReference>
<dbReference type="EC" id="3.1.26.11" evidence="4"/>
<evidence type="ECO:0000256" key="8">
    <source>
        <dbReference type="ARBA" id="ARBA00022759"/>
    </source>
</evidence>
<dbReference type="Gene3D" id="3.60.15.10">
    <property type="entry name" value="Ribonuclease Z/Hydroxyacylglutathione hydrolase-like"/>
    <property type="match status" value="2"/>
</dbReference>
<feature type="region of interest" description="Disordered" evidence="11">
    <location>
        <begin position="869"/>
        <end position="917"/>
    </location>
</feature>